<dbReference type="AlphaFoldDB" id="A0A8H5JMY6"/>
<evidence type="ECO:0000313" key="3">
    <source>
        <dbReference type="EMBL" id="KAF5557531.1"/>
    </source>
</evidence>
<evidence type="ECO:0000313" key="4">
    <source>
        <dbReference type="Proteomes" id="UP000522262"/>
    </source>
</evidence>
<feature type="transmembrane region" description="Helical" evidence="2">
    <location>
        <begin position="56"/>
        <end position="81"/>
    </location>
</feature>
<gene>
    <name evidence="3" type="ORF">FMEXI_695</name>
</gene>
<name>A0A8H5JMY6_9HYPO</name>
<reference evidence="3 4" key="1">
    <citation type="submission" date="2020-05" db="EMBL/GenBank/DDBJ databases">
        <title>Identification and distribution of gene clusters putatively required for synthesis of sphingolipid metabolism inhibitors in phylogenetically diverse species of the filamentous fungus Fusarium.</title>
        <authorList>
            <person name="Kim H.-S."/>
            <person name="Busman M."/>
            <person name="Brown D.W."/>
            <person name="Divon H."/>
            <person name="Uhlig S."/>
            <person name="Proctor R.H."/>
        </authorList>
    </citation>
    <scope>NUCLEOTIDE SEQUENCE [LARGE SCALE GENOMIC DNA]</scope>
    <source>
        <strain evidence="3 4">NRRL 53147</strain>
    </source>
</reference>
<feature type="region of interest" description="Disordered" evidence="1">
    <location>
        <begin position="1"/>
        <end position="46"/>
    </location>
</feature>
<proteinExistence type="predicted"/>
<keyword evidence="4" id="KW-1185">Reference proteome</keyword>
<keyword evidence="2" id="KW-0472">Membrane</keyword>
<feature type="transmembrane region" description="Helical" evidence="2">
    <location>
        <begin position="102"/>
        <end position="129"/>
    </location>
</feature>
<keyword evidence="2" id="KW-0812">Transmembrane</keyword>
<keyword evidence="2" id="KW-1133">Transmembrane helix</keyword>
<evidence type="ECO:0000256" key="1">
    <source>
        <dbReference type="SAM" id="MobiDB-lite"/>
    </source>
</evidence>
<dbReference type="Proteomes" id="UP000522262">
    <property type="component" value="Unassembled WGS sequence"/>
</dbReference>
<feature type="transmembrane region" description="Helical" evidence="2">
    <location>
        <begin position="167"/>
        <end position="190"/>
    </location>
</feature>
<accession>A0A8H5JMY6</accession>
<evidence type="ECO:0000256" key="2">
    <source>
        <dbReference type="SAM" id="Phobius"/>
    </source>
</evidence>
<protein>
    <submittedName>
        <fullName evidence="3">Uncharacterized protein</fullName>
    </submittedName>
</protein>
<organism evidence="3 4">
    <name type="scientific">Fusarium mexicanum</name>
    <dbReference type="NCBI Taxonomy" id="751941"/>
    <lineage>
        <taxon>Eukaryota</taxon>
        <taxon>Fungi</taxon>
        <taxon>Dikarya</taxon>
        <taxon>Ascomycota</taxon>
        <taxon>Pezizomycotina</taxon>
        <taxon>Sordariomycetes</taxon>
        <taxon>Hypocreomycetidae</taxon>
        <taxon>Hypocreales</taxon>
        <taxon>Nectriaceae</taxon>
        <taxon>Fusarium</taxon>
        <taxon>Fusarium fujikuroi species complex</taxon>
    </lineage>
</organism>
<feature type="compositionally biased region" description="Low complexity" evidence="1">
    <location>
        <begin position="37"/>
        <end position="46"/>
    </location>
</feature>
<feature type="compositionally biased region" description="Basic and acidic residues" evidence="1">
    <location>
        <begin position="1"/>
        <end position="16"/>
    </location>
</feature>
<comment type="caution">
    <text evidence="3">The sequence shown here is derived from an EMBL/GenBank/DDBJ whole genome shotgun (WGS) entry which is preliminary data.</text>
</comment>
<sequence>MSRQSSSRDHLRRSDYDSLDQSQDDNLEMQSLQSEGSPISQDVSSSPSDSPMTIGFGVWLAIATSFVVLVEVVVFLAWLWFEDSKSETWRWLMLSGRATQSITLMSVLIRWAISTPAAITTSMAASIALKLHGVPMSAVAEVSIARFTNSGPQSLKKMLPGTTFRPWLRILMICLFALVGASQFASTLLVSDLQELTILSLKKNMAYGFNFGVVNGSTSPDLRPLPIRRDDLEYWNRAPSQFETFAEYSEPGESSEELDDTGPVFRAFLPISTKAQRESIQSFNGIARVIDARVICARPRFTASQWYPEVMATRFQALSSVESRDNGRSITYPRGGYSASARTVLKSKAGH</sequence>
<dbReference type="EMBL" id="JAAOAM010000019">
    <property type="protein sequence ID" value="KAF5557531.1"/>
    <property type="molecule type" value="Genomic_DNA"/>
</dbReference>